<sequence length="334" mass="37001">MSVLVTGGTGFLALYVIDVLLESGYTVIGTARSEARYAPMLKEFEKKYPNVKLSYEIVPEIGAENAFDAVLKGHPEIKYVLHTASPVTFGLNKPLKEAYLDPAVNGTLNILKSVQKYAPQVTRVGITSSDSAVVRETTDFVHYTNQSWNTITWEDVTSDLEAYVAAKTIAEKAAWKFVKDEKPSFALTTVCPPYIFGPQLFDSLLGKTLNFSNEIFYTSATSEHTPEFLNQPAEMSVDVRDVALFHKFAIEQEATKGQRLFIAKEFFTYVSLLKLMNKHFPDIGLPKTGDAGKSPAFSFDVSNVVELVGGHDFIPLEKSVVDTVAQYVKVNGHF</sequence>
<keyword evidence="5" id="KW-1185">Reference proteome</keyword>
<feature type="domain" description="NAD-dependent epimerase/dehydratase" evidence="3">
    <location>
        <begin position="3"/>
        <end position="201"/>
    </location>
</feature>
<accession>W6MF63</accession>
<evidence type="ECO:0000313" key="5">
    <source>
        <dbReference type="Proteomes" id="UP000019384"/>
    </source>
</evidence>
<protein>
    <recommendedName>
        <fullName evidence="3">NAD-dependent epimerase/dehydratase domain-containing protein</fullName>
    </recommendedName>
</protein>
<dbReference type="InterPro" id="IPR036291">
    <property type="entry name" value="NAD(P)-bd_dom_sf"/>
</dbReference>
<proteinExistence type="inferred from homology"/>
<dbReference type="GeneID" id="34517457"/>
<dbReference type="PANTHER" id="PTHR10366:SF564">
    <property type="entry name" value="STEROL-4-ALPHA-CARBOXYLATE 3-DEHYDROGENASE, DECARBOXYLATING"/>
    <property type="match status" value="1"/>
</dbReference>
<organism evidence="4 5">
    <name type="scientific">Kuraishia capsulata CBS 1993</name>
    <dbReference type="NCBI Taxonomy" id="1382522"/>
    <lineage>
        <taxon>Eukaryota</taxon>
        <taxon>Fungi</taxon>
        <taxon>Dikarya</taxon>
        <taxon>Ascomycota</taxon>
        <taxon>Saccharomycotina</taxon>
        <taxon>Pichiomycetes</taxon>
        <taxon>Pichiales</taxon>
        <taxon>Pichiaceae</taxon>
        <taxon>Kuraishia</taxon>
    </lineage>
</organism>
<dbReference type="EMBL" id="HG793125">
    <property type="protein sequence ID" value="CDK24051.1"/>
    <property type="molecule type" value="Genomic_DNA"/>
</dbReference>
<comment type="similarity">
    <text evidence="2">Belongs to the NAD(P)-dependent epimerase/dehydratase family. Dihydroflavonol-4-reductase subfamily.</text>
</comment>
<dbReference type="AlphaFoldDB" id="W6MF63"/>
<dbReference type="HOGENOM" id="CLU_007383_9_2_1"/>
<evidence type="ECO:0000256" key="1">
    <source>
        <dbReference type="ARBA" id="ARBA00023002"/>
    </source>
</evidence>
<evidence type="ECO:0000313" key="4">
    <source>
        <dbReference type="EMBL" id="CDK24051.1"/>
    </source>
</evidence>
<dbReference type="InterPro" id="IPR001509">
    <property type="entry name" value="Epimerase_deHydtase"/>
</dbReference>
<dbReference type="RefSeq" id="XP_022456069.1">
    <property type="nucleotide sequence ID" value="XM_022604508.1"/>
</dbReference>
<dbReference type="Pfam" id="PF01370">
    <property type="entry name" value="Epimerase"/>
    <property type="match status" value="1"/>
</dbReference>
<keyword evidence="1" id="KW-0560">Oxidoreductase</keyword>
<evidence type="ECO:0000256" key="2">
    <source>
        <dbReference type="ARBA" id="ARBA00023445"/>
    </source>
</evidence>
<dbReference type="Proteomes" id="UP000019384">
    <property type="component" value="Unassembled WGS sequence"/>
</dbReference>
<dbReference type="SUPFAM" id="SSF51735">
    <property type="entry name" value="NAD(P)-binding Rossmann-fold domains"/>
    <property type="match status" value="1"/>
</dbReference>
<evidence type="ECO:0000259" key="3">
    <source>
        <dbReference type="Pfam" id="PF01370"/>
    </source>
</evidence>
<reference evidence="4" key="1">
    <citation type="submission" date="2013-12" db="EMBL/GenBank/DDBJ databases">
        <authorList>
            <person name="Genoscope - CEA"/>
        </authorList>
    </citation>
    <scope>NUCLEOTIDE SEQUENCE</scope>
    <source>
        <strain evidence="4">CBS 1993</strain>
    </source>
</reference>
<dbReference type="PANTHER" id="PTHR10366">
    <property type="entry name" value="NAD DEPENDENT EPIMERASE/DEHYDRATASE"/>
    <property type="match status" value="1"/>
</dbReference>
<dbReference type="OrthoDB" id="9402762at2759"/>
<reference evidence="4" key="2">
    <citation type="submission" date="2014-02" db="EMBL/GenBank/DDBJ databases">
        <title>Complete DNA sequence of /Kuraishia capsulata/ illustrates novel genomic features among budding yeasts (/Saccharomycotina/).</title>
        <authorList>
            <person name="Morales L."/>
            <person name="Noel B."/>
            <person name="Porcel B."/>
            <person name="Marcet-Houben M."/>
            <person name="Hullo M-F."/>
            <person name="Sacerdot C."/>
            <person name="Tekaia F."/>
            <person name="Leh-Louis V."/>
            <person name="Despons L."/>
            <person name="Khanna V."/>
            <person name="Aury J-M."/>
            <person name="Barbe V."/>
            <person name="Couloux A."/>
            <person name="Labadie K."/>
            <person name="Pelletier E."/>
            <person name="Souciet J-L."/>
            <person name="Boekhout T."/>
            <person name="Gabaldon T."/>
            <person name="Wincker P."/>
            <person name="Dujon B."/>
        </authorList>
    </citation>
    <scope>NUCLEOTIDE SEQUENCE</scope>
    <source>
        <strain evidence="4">CBS 1993</strain>
    </source>
</reference>
<dbReference type="GO" id="GO:0016616">
    <property type="term" value="F:oxidoreductase activity, acting on the CH-OH group of donors, NAD or NADP as acceptor"/>
    <property type="evidence" value="ECO:0007669"/>
    <property type="project" value="TreeGrafter"/>
</dbReference>
<dbReference type="InterPro" id="IPR050425">
    <property type="entry name" value="NAD(P)_dehydrat-like"/>
</dbReference>
<dbReference type="STRING" id="1382522.W6MF63"/>
<gene>
    <name evidence="4" type="ORF">KUCA_T00000011001</name>
</gene>
<name>W6MF63_9ASCO</name>
<dbReference type="Gene3D" id="3.40.50.720">
    <property type="entry name" value="NAD(P)-binding Rossmann-like Domain"/>
    <property type="match status" value="1"/>
</dbReference>